<keyword evidence="4" id="KW-0932">Cytokinin signaling pathway</keyword>
<keyword evidence="5" id="KW-0539">Nucleus</keyword>
<accession>A0A5J5B258</accession>
<evidence type="ECO:0000256" key="1">
    <source>
        <dbReference type="ARBA" id="ARBA00004496"/>
    </source>
</evidence>
<dbReference type="InterPro" id="IPR044670">
    <property type="entry name" value="SOFL"/>
</dbReference>
<feature type="region of interest" description="Disordered" evidence="7">
    <location>
        <begin position="61"/>
        <end position="90"/>
    </location>
</feature>
<evidence type="ECO:0000256" key="7">
    <source>
        <dbReference type="SAM" id="MobiDB-lite"/>
    </source>
</evidence>
<dbReference type="GO" id="GO:0009736">
    <property type="term" value="P:cytokinin-activated signaling pathway"/>
    <property type="evidence" value="ECO:0007669"/>
    <property type="project" value="UniProtKB-KW"/>
</dbReference>
<dbReference type="Proteomes" id="UP000325577">
    <property type="component" value="Linkage Group LG16"/>
</dbReference>
<keyword evidence="2" id="KW-0963">Cytoplasm</keyword>
<dbReference type="OrthoDB" id="759087at2759"/>
<organism evidence="8 9">
    <name type="scientific">Nyssa sinensis</name>
    <dbReference type="NCBI Taxonomy" id="561372"/>
    <lineage>
        <taxon>Eukaryota</taxon>
        <taxon>Viridiplantae</taxon>
        <taxon>Streptophyta</taxon>
        <taxon>Embryophyta</taxon>
        <taxon>Tracheophyta</taxon>
        <taxon>Spermatophyta</taxon>
        <taxon>Magnoliopsida</taxon>
        <taxon>eudicotyledons</taxon>
        <taxon>Gunneridae</taxon>
        <taxon>Pentapetalae</taxon>
        <taxon>asterids</taxon>
        <taxon>Cornales</taxon>
        <taxon>Nyssaceae</taxon>
        <taxon>Nyssa</taxon>
    </lineage>
</organism>
<dbReference type="GO" id="GO:0005737">
    <property type="term" value="C:cytoplasm"/>
    <property type="evidence" value="ECO:0007669"/>
    <property type="project" value="UniProtKB-SubCell"/>
</dbReference>
<sequence>MSLLMQRVFLLKKREQNMRMKDEDEEENLSMVSDASSGPPHFHEDENYGNDDNGCFYQSPINATMPKNGGKKEEIKANRRQKVQEQSSFLEDTASSPIFNFSNNKYTPSNNKDSMENILDFSPGYSGTHFEGRSAFHDHFGFYQSSLSGNQLQQNQLSSCFYFFFLC</sequence>
<reference evidence="8 9" key="1">
    <citation type="submission" date="2019-09" db="EMBL/GenBank/DDBJ databases">
        <title>A chromosome-level genome assembly of the Chinese tupelo Nyssa sinensis.</title>
        <authorList>
            <person name="Yang X."/>
            <person name="Kang M."/>
            <person name="Yang Y."/>
            <person name="Xiong H."/>
            <person name="Wang M."/>
            <person name="Zhang Z."/>
            <person name="Wang Z."/>
            <person name="Wu H."/>
            <person name="Ma T."/>
            <person name="Liu J."/>
            <person name="Xi Z."/>
        </authorList>
    </citation>
    <scope>NUCLEOTIDE SEQUENCE [LARGE SCALE GENOMIC DNA]</scope>
    <source>
        <strain evidence="8">J267</strain>
        <tissue evidence="8">Leaf</tissue>
    </source>
</reference>
<keyword evidence="3" id="KW-0203">Cytokinin biosynthesis</keyword>
<dbReference type="PANTHER" id="PTHR33347">
    <property type="entry name" value="OSJNBA0091C07.3 PROTEIN"/>
    <property type="match status" value="1"/>
</dbReference>
<comment type="subcellular location">
    <subcellularLocation>
        <location evidence="1">Cytoplasm</location>
    </subcellularLocation>
</comment>
<evidence type="ECO:0000256" key="3">
    <source>
        <dbReference type="ARBA" id="ARBA00022712"/>
    </source>
</evidence>
<name>A0A5J5B258_9ASTE</name>
<evidence type="ECO:0000256" key="6">
    <source>
        <dbReference type="ARBA" id="ARBA00024199"/>
    </source>
</evidence>
<dbReference type="PANTHER" id="PTHR33347:SF1">
    <property type="entry name" value="PROTEIN SOB FIVE-LIKE 5"/>
    <property type="match status" value="1"/>
</dbReference>
<evidence type="ECO:0000256" key="2">
    <source>
        <dbReference type="ARBA" id="ARBA00022490"/>
    </source>
</evidence>
<protein>
    <submittedName>
        <fullName evidence="8">Uncharacterized protein</fullName>
    </submittedName>
</protein>
<dbReference type="AlphaFoldDB" id="A0A5J5B258"/>
<feature type="region of interest" description="Disordered" evidence="7">
    <location>
        <begin position="20"/>
        <end position="44"/>
    </location>
</feature>
<evidence type="ECO:0000256" key="4">
    <source>
        <dbReference type="ARBA" id="ARBA00022864"/>
    </source>
</evidence>
<evidence type="ECO:0000313" key="9">
    <source>
        <dbReference type="Proteomes" id="UP000325577"/>
    </source>
</evidence>
<dbReference type="EMBL" id="CM018039">
    <property type="protein sequence ID" value="KAA8536286.1"/>
    <property type="molecule type" value="Genomic_DNA"/>
</dbReference>
<dbReference type="GO" id="GO:0009691">
    <property type="term" value="P:cytokinin biosynthetic process"/>
    <property type="evidence" value="ECO:0007669"/>
    <property type="project" value="UniProtKB-KW"/>
</dbReference>
<proteinExistence type="inferred from homology"/>
<comment type="similarity">
    <text evidence="6">Belongs to the SOFL plant protein family.</text>
</comment>
<evidence type="ECO:0000256" key="5">
    <source>
        <dbReference type="ARBA" id="ARBA00023242"/>
    </source>
</evidence>
<gene>
    <name evidence="8" type="ORF">F0562_028764</name>
</gene>
<keyword evidence="9" id="KW-1185">Reference proteome</keyword>
<evidence type="ECO:0000313" key="8">
    <source>
        <dbReference type="EMBL" id="KAA8536286.1"/>
    </source>
</evidence>